<evidence type="ECO:0000313" key="3">
    <source>
        <dbReference type="Proteomes" id="UP001501183"/>
    </source>
</evidence>
<comment type="caution">
    <text evidence="2">The sequence shown here is derived from an EMBL/GenBank/DDBJ whole genome shotgun (WGS) entry which is preliminary data.</text>
</comment>
<dbReference type="Pfam" id="PF09722">
    <property type="entry name" value="Xre_MbcA_ParS_C"/>
    <property type="match status" value="1"/>
</dbReference>
<organism evidence="2 3">
    <name type="scientific">Rhodococcus olei</name>
    <dbReference type="NCBI Taxonomy" id="2161675"/>
    <lineage>
        <taxon>Bacteria</taxon>
        <taxon>Bacillati</taxon>
        <taxon>Actinomycetota</taxon>
        <taxon>Actinomycetes</taxon>
        <taxon>Mycobacteriales</taxon>
        <taxon>Nocardiaceae</taxon>
        <taxon>Rhodococcus</taxon>
    </lineage>
</organism>
<accession>A0ABP8PT01</accession>
<dbReference type="EMBL" id="BAABFB010000078">
    <property type="protein sequence ID" value="GAA4491096.1"/>
    <property type="molecule type" value="Genomic_DNA"/>
</dbReference>
<dbReference type="Proteomes" id="UP001501183">
    <property type="component" value="Unassembled WGS sequence"/>
</dbReference>
<sequence>MANAMRKKTHQHPVRRTALVRSPRVAADDPLSAQRVRYLADEFGGAQLAAIVGVNKSQPSRWIKGDERPGPGAAPLLIDLEHVLARARLVWGETAARTWLESANVYLDGGRPIDVLQLSGPAPVLEALDAETWGGAA</sequence>
<proteinExistence type="predicted"/>
<reference evidence="3" key="1">
    <citation type="journal article" date="2019" name="Int. J. Syst. Evol. Microbiol.">
        <title>The Global Catalogue of Microorganisms (GCM) 10K type strain sequencing project: providing services to taxonomists for standard genome sequencing and annotation.</title>
        <authorList>
            <consortium name="The Broad Institute Genomics Platform"/>
            <consortium name="The Broad Institute Genome Sequencing Center for Infectious Disease"/>
            <person name="Wu L."/>
            <person name="Ma J."/>
        </authorList>
    </citation>
    <scope>NUCLEOTIDE SEQUENCE [LARGE SCALE GENOMIC DNA]</scope>
    <source>
        <strain evidence="3">JCM 32206</strain>
    </source>
</reference>
<name>A0ABP8PT01_9NOCA</name>
<evidence type="ECO:0000259" key="1">
    <source>
        <dbReference type="Pfam" id="PF09722"/>
    </source>
</evidence>
<feature type="domain" description="Antitoxin Xre/MbcA/ParS-like toxin-binding" evidence="1">
    <location>
        <begin position="87"/>
        <end position="134"/>
    </location>
</feature>
<dbReference type="RefSeq" id="WP_345353398.1">
    <property type="nucleotide sequence ID" value="NZ_BAABFB010000078.1"/>
</dbReference>
<dbReference type="InterPro" id="IPR024467">
    <property type="entry name" value="Xre/MbcA/ParS-like_toxin-bd"/>
</dbReference>
<keyword evidence="3" id="KW-1185">Reference proteome</keyword>
<evidence type="ECO:0000313" key="2">
    <source>
        <dbReference type="EMBL" id="GAA4491096.1"/>
    </source>
</evidence>
<gene>
    <name evidence="2" type="ORF">GCM10023094_55390</name>
</gene>
<protein>
    <recommendedName>
        <fullName evidence="1">Antitoxin Xre/MbcA/ParS-like toxin-binding domain-containing protein</fullName>
    </recommendedName>
</protein>